<dbReference type="Proteomes" id="UP000586042">
    <property type="component" value="Unassembled WGS sequence"/>
</dbReference>
<reference evidence="5 6" key="1">
    <citation type="submission" date="2020-06" db="EMBL/GenBank/DDBJ databases">
        <title>Nonomuraea sp. SMC257, a novel actinomycete isolated from soil.</title>
        <authorList>
            <person name="Chanama M."/>
        </authorList>
    </citation>
    <scope>NUCLEOTIDE SEQUENCE [LARGE SCALE GENOMIC DNA]</scope>
    <source>
        <strain evidence="5 6">SMC257</strain>
    </source>
</reference>
<dbReference type="EMBL" id="JABWGN010000003">
    <property type="protein sequence ID" value="NUW31196.1"/>
    <property type="molecule type" value="Genomic_DNA"/>
</dbReference>
<dbReference type="PANTHER" id="PTHR44942">
    <property type="entry name" value="METHYLTRANSF_11 DOMAIN-CONTAINING PROTEIN"/>
    <property type="match status" value="1"/>
</dbReference>
<sequence length="243" mass="26632">MTDIFDQQRLSFGAAADAYDRIRPSYPVQALEWALGVTPFRIVDLGAGTGLLTRRLVELGHEVTAVEPDPKMRAKLAERLPGCAVVAGSAEAIPLADGEADAVVAGQAYHWFDPGPAHAEIARVLRPGGVFAPLWNLRDETVGWVARLAELVHEHRDGSVTGSISLDASFGNAFGPVECRDFPHSRPHTAASLLALTRSHSWYLTASEERRRRIDETVQALAADLPPSFDLRYVTRAYRAERR</sequence>
<name>A0A7Y6I452_9ACTN</name>
<evidence type="ECO:0000256" key="3">
    <source>
        <dbReference type="ARBA" id="ARBA00022679"/>
    </source>
</evidence>
<dbReference type="InterPro" id="IPR013216">
    <property type="entry name" value="Methyltransf_11"/>
</dbReference>
<dbReference type="Gene3D" id="3.40.50.150">
    <property type="entry name" value="Vaccinia Virus protein VP39"/>
    <property type="match status" value="1"/>
</dbReference>
<accession>A0A7Y6I452</accession>
<evidence type="ECO:0000259" key="4">
    <source>
        <dbReference type="Pfam" id="PF08241"/>
    </source>
</evidence>
<dbReference type="RefSeq" id="WP_175588678.1">
    <property type="nucleotide sequence ID" value="NZ_JABWGN010000003.1"/>
</dbReference>
<protein>
    <submittedName>
        <fullName evidence="5">Class I SAM-dependent methyltransferase</fullName>
    </submittedName>
</protein>
<dbReference type="InterPro" id="IPR020596">
    <property type="entry name" value="rRNA_Ade_Mease_Trfase_CS"/>
</dbReference>
<evidence type="ECO:0000313" key="6">
    <source>
        <dbReference type="Proteomes" id="UP000586042"/>
    </source>
</evidence>
<organism evidence="5 6">
    <name type="scientific">Nonomuraea montanisoli</name>
    <dbReference type="NCBI Taxonomy" id="2741721"/>
    <lineage>
        <taxon>Bacteria</taxon>
        <taxon>Bacillati</taxon>
        <taxon>Actinomycetota</taxon>
        <taxon>Actinomycetes</taxon>
        <taxon>Streptosporangiales</taxon>
        <taxon>Streptosporangiaceae</taxon>
        <taxon>Nonomuraea</taxon>
    </lineage>
</organism>
<feature type="domain" description="Methyltransferase type 11" evidence="4">
    <location>
        <begin position="43"/>
        <end position="131"/>
    </location>
</feature>
<comment type="similarity">
    <text evidence="1">Belongs to the methyltransferase superfamily.</text>
</comment>
<evidence type="ECO:0000256" key="2">
    <source>
        <dbReference type="ARBA" id="ARBA00022603"/>
    </source>
</evidence>
<proteinExistence type="inferred from homology"/>
<dbReference type="InterPro" id="IPR029063">
    <property type="entry name" value="SAM-dependent_MTases_sf"/>
</dbReference>
<comment type="caution">
    <text evidence="5">The sequence shown here is derived from an EMBL/GenBank/DDBJ whole genome shotgun (WGS) entry which is preliminary data.</text>
</comment>
<gene>
    <name evidence="5" type="ORF">HTZ77_07145</name>
</gene>
<dbReference type="InterPro" id="IPR051052">
    <property type="entry name" value="Diverse_substrate_MTase"/>
</dbReference>
<keyword evidence="2 5" id="KW-0489">Methyltransferase</keyword>
<dbReference type="GO" id="GO:0000179">
    <property type="term" value="F:rRNA (adenine-N6,N6-)-dimethyltransferase activity"/>
    <property type="evidence" value="ECO:0007669"/>
    <property type="project" value="InterPro"/>
</dbReference>
<dbReference type="CDD" id="cd02440">
    <property type="entry name" value="AdoMet_MTases"/>
    <property type="match status" value="1"/>
</dbReference>
<dbReference type="PROSITE" id="PS01131">
    <property type="entry name" value="RRNA_A_DIMETH"/>
    <property type="match status" value="1"/>
</dbReference>
<dbReference type="AlphaFoldDB" id="A0A7Y6I452"/>
<dbReference type="PANTHER" id="PTHR44942:SF4">
    <property type="entry name" value="METHYLTRANSFERASE TYPE 11 DOMAIN-CONTAINING PROTEIN"/>
    <property type="match status" value="1"/>
</dbReference>
<evidence type="ECO:0000256" key="1">
    <source>
        <dbReference type="ARBA" id="ARBA00008361"/>
    </source>
</evidence>
<dbReference type="Pfam" id="PF08241">
    <property type="entry name" value="Methyltransf_11"/>
    <property type="match status" value="1"/>
</dbReference>
<evidence type="ECO:0000313" key="5">
    <source>
        <dbReference type="EMBL" id="NUW31196.1"/>
    </source>
</evidence>
<dbReference type="SUPFAM" id="SSF53335">
    <property type="entry name" value="S-adenosyl-L-methionine-dependent methyltransferases"/>
    <property type="match status" value="1"/>
</dbReference>
<keyword evidence="6" id="KW-1185">Reference proteome</keyword>
<keyword evidence="3 5" id="KW-0808">Transferase</keyword>